<sequence>MPRQIGSPSDAQTLGRCEELAEDPGRGDEEKDSFVPRVRGVGTKERDLPCCSAGFVCCFVMTRGCILYLVFLRWALSSCFFDLFEILRRSKILWNRGDRFSLMSRSAVRPSVSKGTVWSASFMSVFDIKPLAERECGSHVELEESVSESE</sequence>
<proteinExistence type="predicted"/>
<accession>A0A812RTL1</accession>
<feature type="region of interest" description="Disordered" evidence="1">
    <location>
        <begin position="1"/>
        <end position="33"/>
    </location>
</feature>
<organism evidence="2 3">
    <name type="scientific">Symbiodinium necroappetens</name>
    <dbReference type="NCBI Taxonomy" id="1628268"/>
    <lineage>
        <taxon>Eukaryota</taxon>
        <taxon>Sar</taxon>
        <taxon>Alveolata</taxon>
        <taxon>Dinophyceae</taxon>
        <taxon>Suessiales</taxon>
        <taxon>Symbiodiniaceae</taxon>
        <taxon>Symbiodinium</taxon>
    </lineage>
</organism>
<evidence type="ECO:0000313" key="3">
    <source>
        <dbReference type="Proteomes" id="UP000601435"/>
    </source>
</evidence>
<feature type="compositionally biased region" description="Basic and acidic residues" evidence="1">
    <location>
        <begin position="16"/>
        <end position="33"/>
    </location>
</feature>
<name>A0A812RTL1_9DINO</name>
<evidence type="ECO:0000256" key="1">
    <source>
        <dbReference type="SAM" id="MobiDB-lite"/>
    </source>
</evidence>
<protein>
    <submittedName>
        <fullName evidence="2">Uncharacterized protein</fullName>
    </submittedName>
</protein>
<feature type="compositionally biased region" description="Polar residues" evidence="1">
    <location>
        <begin position="1"/>
        <end position="12"/>
    </location>
</feature>
<dbReference type="AlphaFoldDB" id="A0A812RTL1"/>
<evidence type="ECO:0000313" key="2">
    <source>
        <dbReference type="EMBL" id="CAE7451028.1"/>
    </source>
</evidence>
<keyword evidence="3" id="KW-1185">Reference proteome</keyword>
<reference evidence="2" key="1">
    <citation type="submission" date="2021-02" db="EMBL/GenBank/DDBJ databases">
        <authorList>
            <person name="Dougan E. K."/>
            <person name="Rhodes N."/>
            <person name="Thang M."/>
            <person name="Chan C."/>
        </authorList>
    </citation>
    <scope>NUCLEOTIDE SEQUENCE</scope>
</reference>
<dbReference type="EMBL" id="CAJNJA010019825">
    <property type="protein sequence ID" value="CAE7451028.1"/>
    <property type="molecule type" value="Genomic_DNA"/>
</dbReference>
<comment type="caution">
    <text evidence="2">The sequence shown here is derived from an EMBL/GenBank/DDBJ whole genome shotgun (WGS) entry which is preliminary data.</text>
</comment>
<gene>
    <name evidence="2" type="ORF">SNEC2469_LOCUS12498</name>
</gene>
<dbReference type="Proteomes" id="UP000601435">
    <property type="component" value="Unassembled WGS sequence"/>
</dbReference>
<dbReference type="OrthoDB" id="10357528at2759"/>